<protein>
    <recommendedName>
        <fullName evidence="7">Cyclic nucleotide-binding domain-containing protein</fullName>
    </recommendedName>
</protein>
<dbReference type="PROSITE" id="PS50042">
    <property type="entry name" value="CNMP_BINDING_3"/>
    <property type="match status" value="1"/>
</dbReference>
<comment type="caution">
    <text evidence="8">The sequence shown here is derived from an EMBL/GenBank/DDBJ whole genome shotgun (WGS) entry which is preliminary data.</text>
</comment>
<evidence type="ECO:0000256" key="4">
    <source>
        <dbReference type="ARBA" id="ARBA00023286"/>
    </source>
</evidence>
<dbReference type="InterPro" id="IPR014710">
    <property type="entry name" value="RmlC-like_jellyroll"/>
</dbReference>
<dbReference type="PANTHER" id="PTHR45651:SF50">
    <property type="entry name" value="CYCLIC NUCLEOTIDE-GATED ION CHANNEL 2"/>
    <property type="match status" value="1"/>
</dbReference>
<keyword evidence="2" id="KW-0112">Calmodulin-binding</keyword>
<dbReference type="InterPro" id="IPR000595">
    <property type="entry name" value="cNMP-bd_dom"/>
</dbReference>
<keyword evidence="4" id="KW-0813">Transport</keyword>
<keyword evidence="4" id="KW-0406">Ion transport</keyword>
<dbReference type="Proteomes" id="UP001054252">
    <property type="component" value="Unassembled WGS sequence"/>
</dbReference>
<accession>A0AAV5IJI6</accession>
<feature type="domain" description="Cyclic nucleotide-binding" evidence="7">
    <location>
        <begin position="490"/>
        <end position="562"/>
    </location>
</feature>
<dbReference type="SUPFAM" id="SSF51206">
    <property type="entry name" value="cAMP-binding domain-like"/>
    <property type="match status" value="1"/>
</dbReference>
<dbReference type="GO" id="GO:0030553">
    <property type="term" value="F:cGMP binding"/>
    <property type="evidence" value="ECO:0007669"/>
    <property type="project" value="UniProtKB-KW"/>
</dbReference>
<keyword evidence="3" id="KW-0547">Nucleotide-binding</keyword>
<keyword evidence="1" id="KW-0140">cGMP</keyword>
<name>A0AAV5IJI6_9ROSI</name>
<keyword evidence="6" id="KW-0812">Transmembrane</keyword>
<reference evidence="8 9" key="1">
    <citation type="journal article" date="2021" name="Commun. Biol.">
        <title>The genome of Shorea leprosula (Dipterocarpaceae) highlights the ecological relevance of drought in aseasonal tropical rainforests.</title>
        <authorList>
            <person name="Ng K.K.S."/>
            <person name="Kobayashi M.J."/>
            <person name="Fawcett J.A."/>
            <person name="Hatakeyama M."/>
            <person name="Paape T."/>
            <person name="Ng C.H."/>
            <person name="Ang C.C."/>
            <person name="Tnah L.H."/>
            <person name="Lee C.T."/>
            <person name="Nishiyama T."/>
            <person name="Sese J."/>
            <person name="O'Brien M.J."/>
            <person name="Copetti D."/>
            <person name="Mohd Noor M.I."/>
            <person name="Ong R.C."/>
            <person name="Putra M."/>
            <person name="Sireger I.Z."/>
            <person name="Indrioko S."/>
            <person name="Kosugi Y."/>
            <person name="Izuno A."/>
            <person name="Isagi Y."/>
            <person name="Lee S.L."/>
            <person name="Shimizu K.K."/>
        </authorList>
    </citation>
    <scope>NUCLEOTIDE SEQUENCE [LARGE SCALE GENOMIC DNA]</scope>
    <source>
        <strain evidence="8">214</strain>
    </source>
</reference>
<dbReference type="CDD" id="cd00038">
    <property type="entry name" value="CAP_ED"/>
    <property type="match status" value="1"/>
</dbReference>
<keyword evidence="9" id="KW-1185">Reference proteome</keyword>
<feature type="transmembrane region" description="Helical" evidence="6">
    <location>
        <begin position="341"/>
        <end position="367"/>
    </location>
</feature>
<evidence type="ECO:0000313" key="9">
    <source>
        <dbReference type="Proteomes" id="UP001054252"/>
    </source>
</evidence>
<evidence type="ECO:0000256" key="1">
    <source>
        <dbReference type="ARBA" id="ARBA00022535"/>
    </source>
</evidence>
<feature type="transmembrane region" description="Helical" evidence="6">
    <location>
        <begin position="387"/>
        <end position="411"/>
    </location>
</feature>
<feature type="transmembrane region" description="Helical" evidence="6">
    <location>
        <begin position="203"/>
        <end position="221"/>
    </location>
</feature>
<evidence type="ECO:0000259" key="7">
    <source>
        <dbReference type="PROSITE" id="PS50042"/>
    </source>
</evidence>
<gene>
    <name evidence="8" type="ORF">SLEP1_g10476</name>
</gene>
<dbReference type="InterPro" id="IPR018490">
    <property type="entry name" value="cNMP-bd_dom_sf"/>
</dbReference>
<feature type="transmembrane region" description="Helical" evidence="6">
    <location>
        <begin position="233"/>
        <end position="249"/>
    </location>
</feature>
<dbReference type="SUPFAM" id="SSF81324">
    <property type="entry name" value="Voltage-gated potassium channels"/>
    <property type="match status" value="1"/>
</dbReference>
<keyword evidence="3" id="KW-0142">cGMP-binding</keyword>
<sequence length="677" mass="77954">MPSTRWIGSFTGTQNRVTFDNPRNSEYSAPVPNSFECYACSQGVVPVFHSTSCDGTHQPKWEAFAGSSLVPIPARTKSWNRSRRLPCGPFGRLLDPRSLLVKRWNRAVVIARGLSLVIDPLFFYALTLNVGDDGAAACVTWERRLGAILTVVRTCVDAFHVCHLWLQFSLPYVSRESLVVGCGRLVWDARAIALHYVRSFKGFWLDLFVMLPIPQMVLWLLVPKLLGEERIKLKILLWIFLFQYLPKFYHSIYLMRLMRKVTGFVFGSIWWGFSINLVAYLIASHVIGGCWYLLSIDGVVSCLQQQCERKRNCDLSCGGNSSTIINSTMCLDREGPLQFKLYVNALPILSTGNSLAVRVLYPVYWGLINLNTWGNVLIPSSDLIEVIFSIFIVVCGLLLFTILCGNIQLFLEVVLKNKEKMELRHQDIEWWMRRRQLPSKLKQRVRHFEHQKWETMGEEEELKWIDELPDGLRRDIKRYLCLDLIKKVPLFLTLDDLILDNICDRLKPLIFSKGEKLIQEGDPVQRMMFIVRGRVKRCQGLGKGRIGASGLEPGSFLGDELLSWCLRSPFTYRLPASSATFTCTELTEAFGLDSDDLLYITSHFKYKFASRTLKRTTRYYSSNWRTWAAVIIQLAWRKYWIRTRGPLVPSRSNGGTEGRLRRYAVMFMSLRPHDHLQ</sequence>
<evidence type="ECO:0000256" key="5">
    <source>
        <dbReference type="ARBA" id="ARBA00023303"/>
    </source>
</evidence>
<proteinExistence type="predicted"/>
<dbReference type="Gene3D" id="1.10.287.630">
    <property type="entry name" value="Helix hairpin bin"/>
    <property type="match status" value="1"/>
</dbReference>
<dbReference type="GO" id="GO:0005516">
    <property type="term" value="F:calmodulin binding"/>
    <property type="evidence" value="ECO:0007669"/>
    <property type="project" value="UniProtKB-KW"/>
</dbReference>
<keyword evidence="4" id="KW-1071">Ligand-gated ion channel</keyword>
<dbReference type="GO" id="GO:0034220">
    <property type="term" value="P:monoatomic ion transmembrane transport"/>
    <property type="evidence" value="ECO:0007669"/>
    <property type="project" value="UniProtKB-KW"/>
</dbReference>
<dbReference type="GO" id="GO:0016020">
    <property type="term" value="C:membrane"/>
    <property type="evidence" value="ECO:0007669"/>
    <property type="project" value="UniProtKB-SubCell"/>
</dbReference>
<keyword evidence="6" id="KW-0472">Membrane</keyword>
<dbReference type="EMBL" id="BPVZ01000011">
    <property type="protein sequence ID" value="GKU97314.1"/>
    <property type="molecule type" value="Genomic_DNA"/>
</dbReference>
<evidence type="ECO:0000256" key="6">
    <source>
        <dbReference type="SAM" id="Phobius"/>
    </source>
</evidence>
<dbReference type="SMART" id="SM00100">
    <property type="entry name" value="cNMP"/>
    <property type="match status" value="1"/>
</dbReference>
<keyword evidence="6" id="KW-1133">Transmembrane helix</keyword>
<evidence type="ECO:0000256" key="3">
    <source>
        <dbReference type="ARBA" id="ARBA00022992"/>
    </source>
</evidence>
<keyword evidence="5" id="KW-0407">Ion channel</keyword>
<dbReference type="PANTHER" id="PTHR45651">
    <property type="entry name" value="CYCLIC NUCLEOTIDE-GATED ION CHANNEL 15-RELATED-RELATED"/>
    <property type="match status" value="1"/>
</dbReference>
<feature type="transmembrane region" description="Helical" evidence="6">
    <location>
        <begin position="269"/>
        <end position="294"/>
    </location>
</feature>
<dbReference type="Gene3D" id="2.60.120.10">
    <property type="entry name" value="Jelly Rolls"/>
    <property type="match status" value="1"/>
</dbReference>
<evidence type="ECO:0000256" key="2">
    <source>
        <dbReference type="ARBA" id="ARBA00022860"/>
    </source>
</evidence>
<evidence type="ECO:0000313" key="8">
    <source>
        <dbReference type="EMBL" id="GKU97314.1"/>
    </source>
</evidence>
<dbReference type="AlphaFoldDB" id="A0AAV5IJI6"/>
<organism evidence="8 9">
    <name type="scientific">Rubroshorea leprosula</name>
    <dbReference type="NCBI Taxonomy" id="152421"/>
    <lineage>
        <taxon>Eukaryota</taxon>
        <taxon>Viridiplantae</taxon>
        <taxon>Streptophyta</taxon>
        <taxon>Embryophyta</taxon>
        <taxon>Tracheophyta</taxon>
        <taxon>Spermatophyta</taxon>
        <taxon>Magnoliopsida</taxon>
        <taxon>eudicotyledons</taxon>
        <taxon>Gunneridae</taxon>
        <taxon>Pentapetalae</taxon>
        <taxon>rosids</taxon>
        <taxon>malvids</taxon>
        <taxon>Malvales</taxon>
        <taxon>Dipterocarpaceae</taxon>
        <taxon>Rubroshorea</taxon>
    </lineage>
</organism>
<dbReference type="GO" id="GO:0030552">
    <property type="term" value="F:cAMP binding"/>
    <property type="evidence" value="ECO:0007669"/>
    <property type="project" value="UniProtKB-KW"/>
</dbReference>